<dbReference type="Gene3D" id="3.30.40.10">
    <property type="entry name" value="Zinc/RING finger domain, C3HC4 (zinc finger)"/>
    <property type="match status" value="1"/>
</dbReference>
<evidence type="ECO:0000313" key="15">
    <source>
        <dbReference type="Proteomes" id="UP001153636"/>
    </source>
</evidence>
<dbReference type="SMART" id="SM00744">
    <property type="entry name" value="RINGv"/>
    <property type="match status" value="1"/>
</dbReference>
<keyword evidence="4" id="KW-0479">Metal-binding</keyword>
<proteinExistence type="predicted"/>
<gene>
    <name evidence="14" type="ORF">PSYICH_LOCUS1466</name>
</gene>
<dbReference type="GO" id="GO:0016567">
    <property type="term" value="P:protein ubiquitination"/>
    <property type="evidence" value="ECO:0007669"/>
    <property type="project" value="TreeGrafter"/>
</dbReference>
<dbReference type="GO" id="GO:0016020">
    <property type="term" value="C:membrane"/>
    <property type="evidence" value="ECO:0007669"/>
    <property type="project" value="UniProtKB-SubCell"/>
</dbReference>
<feature type="domain" description="RING-type" evidence="12">
    <location>
        <begin position="22"/>
        <end position="68"/>
    </location>
</feature>
<dbReference type="Pfam" id="PF12906">
    <property type="entry name" value="RINGv"/>
    <property type="match status" value="1"/>
</dbReference>
<evidence type="ECO:0000259" key="12">
    <source>
        <dbReference type="PROSITE" id="PS50089"/>
    </source>
</evidence>
<feature type="domain" description="RING-CH-type" evidence="13">
    <location>
        <begin position="14"/>
        <end position="74"/>
    </location>
</feature>
<keyword evidence="2" id="KW-0808">Transferase</keyword>
<keyword evidence="7" id="KW-0862">Zinc</keyword>
<evidence type="ECO:0008006" key="16">
    <source>
        <dbReference type="Google" id="ProtNLM"/>
    </source>
</evidence>
<keyword evidence="15" id="KW-1185">Reference proteome</keyword>
<evidence type="ECO:0000256" key="9">
    <source>
        <dbReference type="ARBA" id="ARBA00023136"/>
    </source>
</evidence>
<keyword evidence="8 11" id="KW-1133">Transmembrane helix</keyword>
<evidence type="ECO:0000256" key="6">
    <source>
        <dbReference type="ARBA" id="ARBA00022786"/>
    </source>
</evidence>
<protein>
    <recommendedName>
        <fullName evidence="16">E3 ubiquitin-protein ligase MARCH3</fullName>
    </recommendedName>
</protein>
<dbReference type="GO" id="GO:0004842">
    <property type="term" value="F:ubiquitin-protein transferase activity"/>
    <property type="evidence" value="ECO:0007669"/>
    <property type="project" value="TreeGrafter"/>
</dbReference>
<evidence type="ECO:0000256" key="5">
    <source>
        <dbReference type="ARBA" id="ARBA00022771"/>
    </source>
</evidence>
<dbReference type="PROSITE" id="PS51292">
    <property type="entry name" value="ZF_RING_CH"/>
    <property type="match status" value="1"/>
</dbReference>
<dbReference type="GO" id="GO:0008270">
    <property type="term" value="F:zinc ion binding"/>
    <property type="evidence" value="ECO:0007669"/>
    <property type="project" value="UniProtKB-KW"/>
</dbReference>
<keyword evidence="6" id="KW-0833">Ubl conjugation pathway</keyword>
<evidence type="ECO:0000256" key="8">
    <source>
        <dbReference type="ARBA" id="ARBA00022989"/>
    </source>
</evidence>
<keyword evidence="9 11" id="KW-0472">Membrane</keyword>
<dbReference type="PROSITE" id="PS50089">
    <property type="entry name" value="ZF_RING_2"/>
    <property type="match status" value="1"/>
</dbReference>
<evidence type="ECO:0000313" key="14">
    <source>
        <dbReference type="EMBL" id="CAH1100937.1"/>
    </source>
</evidence>
<evidence type="ECO:0000256" key="4">
    <source>
        <dbReference type="ARBA" id="ARBA00022723"/>
    </source>
</evidence>
<evidence type="ECO:0000256" key="11">
    <source>
        <dbReference type="SAM" id="Phobius"/>
    </source>
</evidence>
<evidence type="ECO:0000256" key="1">
    <source>
        <dbReference type="ARBA" id="ARBA00004141"/>
    </source>
</evidence>
<dbReference type="InterPro" id="IPR013083">
    <property type="entry name" value="Znf_RING/FYVE/PHD"/>
</dbReference>
<keyword evidence="5 10" id="KW-0863">Zinc-finger</keyword>
<dbReference type="EMBL" id="OV651822">
    <property type="protein sequence ID" value="CAH1100937.1"/>
    <property type="molecule type" value="Genomic_DNA"/>
</dbReference>
<dbReference type="OrthoDB" id="5871067at2759"/>
<comment type="subcellular location">
    <subcellularLocation>
        <location evidence="1">Membrane</location>
        <topology evidence="1">Multi-pass membrane protein</topology>
    </subcellularLocation>
</comment>
<evidence type="ECO:0000256" key="2">
    <source>
        <dbReference type="ARBA" id="ARBA00022679"/>
    </source>
</evidence>
<dbReference type="InterPro" id="IPR001841">
    <property type="entry name" value="Znf_RING"/>
</dbReference>
<sequence length="276" mass="31301">MTNDSQASVHPPATSSIISIVCRICYDNDKEEGLITPCDCKGTIGFVHQTCLENWLASSNSATCELCHYAFDVERCLKYNSTESVWYWCRNSGGTMMPVRNDILACTLITPLTLVITYVCLLSSQYYSQIKFNNEPSARWTSFSLLCMVGIMFIGYYTWVYAVIRMHGRRWYYWWQRTCTVRLRLPAERSNRITGVSVAIVNERVTQSVPENAQESVPQITLENSPQILPRIVSANVPETLLEADITIELCETSSSIDQLLDEILGTQNTDEETIV</sequence>
<evidence type="ECO:0000256" key="3">
    <source>
        <dbReference type="ARBA" id="ARBA00022692"/>
    </source>
</evidence>
<dbReference type="Proteomes" id="UP001153636">
    <property type="component" value="Chromosome 10"/>
</dbReference>
<accession>A0A9P0CLP3</accession>
<dbReference type="InterPro" id="IPR011016">
    <property type="entry name" value="Znf_RING-CH"/>
</dbReference>
<feature type="transmembrane region" description="Helical" evidence="11">
    <location>
        <begin position="103"/>
        <end position="128"/>
    </location>
</feature>
<keyword evidence="3 11" id="KW-0812">Transmembrane</keyword>
<dbReference type="PANTHER" id="PTHR46065:SF3">
    <property type="entry name" value="FI20425P1"/>
    <property type="match status" value="1"/>
</dbReference>
<reference evidence="14" key="1">
    <citation type="submission" date="2022-01" db="EMBL/GenBank/DDBJ databases">
        <authorList>
            <person name="King R."/>
        </authorList>
    </citation>
    <scope>NUCLEOTIDE SEQUENCE</scope>
</reference>
<evidence type="ECO:0000256" key="7">
    <source>
        <dbReference type="ARBA" id="ARBA00022833"/>
    </source>
</evidence>
<dbReference type="PANTHER" id="PTHR46065">
    <property type="entry name" value="E3 UBIQUITIN-PROTEIN LIGASE MARCH 2/3 FAMILY MEMBER"/>
    <property type="match status" value="1"/>
</dbReference>
<evidence type="ECO:0000256" key="10">
    <source>
        <dbReference type="PROSITE-ProRule" id="PRU00175"/>
    </source>
</evidence>
<feature type="transmembrane region" description="Helical" evidence="11">
    <location>
        <begin position="140"/>
        <end position="164"/>
    </location>
</feature>
<organism evidence="14 15">
    <name type="scientific">Psylliodes chrysocephalus</name>
    <dbReference type="NCBI Taxonomy" id="3402493"/>
    <lineage>
        <taxon>Eukaryota</taxon>
        <taxon>Metazoa</taxon>
        <taxon>Ecdysozoa</taxon>
        <taxon>Arthropoda</taxon>
        <taxon>Hexapoda</taxon>
        <taxon>Insecta</taxon>
        <taxon>Pterygota</taxon>
        <taxon>Neoptera</taxon>
        <taxon>Endopterygota</taxon>
        <taxon>Coleoptera</taxon>
        <taxon>Polyphaga</taxon>
        <taxon>Cucujiformia</taxon>
        <taxon>Chrysomeloidea</taxon>
        <taxon>Chrysomelidae</taxon>
        <taxon>Galerucinae</taxon>
        <taxon>Alticini</taxon>
        <taxon>Psylliodes</taxon>
    </lineage>
</organism>
<name>A0A9P0CLP3_9CUCU</name>
<dbReference type="SUPFAM" id="SSF57850">
    <property type="entry name" value="RING/U-box"/>
    <property type="match status" value="1"/>
</dbReference>
<evidence type="ECO:0000259" key="13">
    <source>
        <dbReference type="PROSITE" id="PS51292"/>
    </source>
</evidence>
<dbReference type="AlphaFoldDB" id="A0A9P0CLP3"/>